<dbReference type="Pfam" id="PF15687">
    <property type="entry name" value="NRIP1_repr_1"/>
    <property type="match status" value="1"/>
</dbReference>
<reference evidence="5 6" key="1">
    <citation type="submission" date="2024-01" db="EMBL/GenBank/DDBJ databases">
        <authorList>
            <person name="Alioto T."/>
            <person name="Alioto T."/>
            <person name="Gomez Garrido J."/>
        </authorList>
    </citation>
    <scope>NUCLEOTIDE SEQUENCE [LARGE SCALE GENOMIC DNA]</scope>
</reference>
<feature type="compositionally biased region" description="Polar residues" evidence="1">
    <location>
        <begin position="559"/>
        <end position="576"/>
    </location>
</feature>
<feature type="domain" description="Nuclear receptor-interacting protein 1 repression" evidence="3">
    <location>
        <begin position="565"/>
        <end position="941"/>
    </location>
</feature>
<dbReference type="InterPro" id="IPR031408">
    <property type="entry name" value="NRIP1_RD4"/>
</dbReference>
<dbReference type="InterPro" id="IPR031405">
    <property type="entry name" value="NRIP1_RD1"/>
</dbReference>
<feature type="region of interest" description="Disordered" evidence="1">
    <location>
        <begin position="879"/>
        <end position="912"/>
    </location>
</feature>
<comment type="caution">
    <text evidence="5">The sequence shown here is derived from an EMBL/GenBank/DDBJ whole genome shotgun (WGS) entry which is preliminary data.</text>
</comment>
<evidence type="ECO:0000259" key="4">
    <source>
        <dbReference type="Pfam" id="PF15690"/>
    </source>
</evidence>
<dbReference type="GO" id="GO:0005634">
    <property type="term" value="C:nucleus"/>
    <property type="evidence" value="ECO:0007669"/>
    <property type="project" value="InterPro"/>
</dbReference>
<dbReference type="Proteomes" id="UP001314229">
    <property type="component" value="Unassembled WGS sequence"/>
</dbReference>
<feature type="region of interest" description="Disordered" evidence="1">
    <location>
        <begin position="845"/>
        <end position="864"/>
    </location>
</feature>
<keyword evidence="6" id="KW-1185">Reference proteome</keyword>
<feature type="compositionally biased region" description="Polar residues" evidence="1">
    <location>
        <begin position="276"/>
        <end position="293"/>
    </location>
</feature>
<evidence type="ECO:0000259" key="2">
    <source>
        <dbReference type="Pfam" id="PF15687"/>
    </source>
</evidence>
<evidence type="ECO:0000313" key="6">
    <source>
        <dbReference type="Proteomes" id="UP001314229"/>
    </source>
</evidence>
<feature type="region of interest" description="Disordered" evidence="1">
    <location>
        <begin position="1047"/>
        <end position="1135"/>
    </location>
</feature>
<feature type="region of interest" description="Disordered" evidence="1">
    <location>
        <begin position="431"/>
        <end position="457"/>
    </location>
</feature>
<feature type="compositionally biased region" description="Basic and acidic residues" evidence="1">
    <location>
        <begin position="1110"/>
        <end position="1121"/>
    </location>
</feature>
<feature type="region of interest" description="Disordered" evidence="1">
    <location>
        <begin position="925"/>
        <end position="949"/>
    </location>
</feature>
<dbReference type="InterPro" id="IPR026649">
    <property type="entry name" value="NRIP1"/>
</dbReference>
<dbReference type="EMBL" id="CAWUFR010000119">
    <property type="protein sequence ID" value="CAK6968472.1"/>
    <property type="molecule type" value="Genomic_DNA"/>
</dbReference>
<name>A0AAV1P9Q1_SCOSC</name>
<dbReference type="PANTHER" id="PTHR15088:SF0">
    <property type="entry name" value="NUCLEAR RECEPTOR-INTERACTING PROTEIN 1"/>
    <property type="match status" value="1"/>
</dbReference>
<feature type="compositionally biased region" description="Polar residues" evidence="1">
    <location>
        <begin position="1047"/>
        <end position="1056"/>
    </location>
</feature>
<feature type="compositionally biased region" description="Polar residues" evidence="1">
    <location>
        <begin position="1082"/>
        <end position="1105"/>
    </location>
</feature>
<feature type="region of interest" description="Disordered" evidence="1">
    <location>
        <begin position="1203"/>
        <end position="1274"/>
    </location>
</feature>
<feature type="region of interest" description="Disordered" evidence="1">
    <location>
        <begin position="274"/>
        <end position="362"/>
    </location>
</feature>
<feature type="compositionally biased region" description="Basic and acidic residues" evidence="1">
    <location>
        <begin position="1234"/>
        <end position="1248"/>
    </location>
</feature>
<feature type="compositionally biased region" description="Low complexity" evidence="1">
    <location>
        <begin position="247"/>
        <end position="256"/>
    </location>
</feature>
<feature type="region of interest" description="Disordered" evidence="1">
    <location>
        <begin position="161"/>
        <end position="207"/>
    </location>
</feature>
<feature type="compositionally biased region" description="Low complexity" evidence="1">
    <location>
        <begin position="470"/>
        <end position="494"/>
    </location>
</feature>
<accession>A0AAV1P9Q1</accession>
<feature type="region of interest" description="Disordered" evidence="1">
    <location>
        <begin position="221"/>
        <end position="256"/>
    </location>
</feature>
<feature type="domain" description="Nuclear receptor-interacting protein 1 repression" evidence="4">
    <location>
        <begin position="1066"/>
        <end position="1324"/>
    </location>
</feature>
<proteinExistence type="predicted"/>
<feature type="region of interest" description="Disordered" evidence="1">
    <location>
        <begin position="1292"/>
        <end position="1347"/>
    </location>
</feature>
<protein>
    <submittedName>
        <fullName evidence="5">Nuclear receptor-interacting protein 1</fullName>
    </submittedName>
</protein>
<feature type="region of interest" description="Disordered" evidence="1">
    <location>
        <begin position="991"/>
        <end position="1021"/>
    </location>
</feature>
<evidence type="ECO:0000256" key="1">
    <source>
        <dbReference type="SAM" id="MobiDB-lite"/>
    </source>
</evidence>
<dbReference type="Pfam" id="PF15690">
    <property type="entry name" value="NRIP1_repr_4"/>
    <property type="match status" value="1"/>
</dbReference>
<gene>
    <name evidence="5" type="ORF">FSCOSCO3_A013517</name>
</gene>
<sequence length="1347" mass="144611">MLSAASVYTTGNELNYCLTPQWGYSSVNTDASRFHWICLLLSNKNDAALRLTVGRTTQVPSRPCEICKAERRHRQEPQLGRRTDIPNIHSHGMCQHLCGSTCHCQPDDLVDIFFPCSSAEPYEWILVLNMTHGEEPGPETHKDSAVLTYLEGLLMHPVVAGPGATASGRSEAAHSNQEQADKVGGPFQLPSHGPTAPKAGTNGPTLGASQHLKKARLLRSGAWNDPGNQRMSSPPMELNGQGGGLQNGSLEGSPHAGESTLLASLLQSFSSRLQSVAMSQHSNKPPSECSSPSKAPPADKDPLPVYGTASSRLKGLMRKSKLQNHSNTPYSRRGHSQDRPPESPRSAHSATPPSAPATADSVSCAERLKAVANMVKIRSSPAPSPKPSVACSQLALLLSSEAHLQQYSREHALKAQLSGRSASERLAAMANQTHGPDKRPPSVGGTLPGAPDTLSSLTTQNGMMATTTITTTLPRTPLSSPQSPSLLRGHSQSSPPTPPHAPSHTHIQPPREKRGFDSRPTRPPQTCSSLLLLLLNNHNNQKQLTKNGHLEDSCGLMPQSGSSSVTSDSECSIQERSLTKDSSDAESSYSSCSPIDLSMRNRANTQDTGPKRTTLSSSFSSASFSSPPLSSSTTVFSSTAIAFSPQASAPPSTTAFSPSSTVVSSVSTAISSSSSSSSSSSISTSSLDKLTESLINKWKPEPSGSKVSKNKEPEMSPDLKSHSKVTLMQLLLERRNNEMANKNIGNQESPVDITMATMSQGQPKGLVPWEETRTKSPIDRPVTPAQPLYTVNHDPSGALSPYSYPSPHVQSSPLDLCKSKTFPAEKATESAFSASKLLQNLAQCGTASSSPPIPPTKGLGPELDTSRPLALLERLNAPVHRTTTTPLSDGPSGSGTPFSRKEASPPSSQIENLLERRTVLQLLLGTGSTTATASRKDRSGGSGRRSVEVAGGCYEKSPGASIICDSSNGPALDVKVKTELMEEVGPSSAVYKDFSGRKRPSSYEKSSPLSDSQQDLKTEPRPTEVIAKYGLLSQLLKQQTATYYTSSVVQSGSQPRQVKEEQREYPSPSPKKRRLCSDRTDNMNNTSSPRALDSGDTNIFSSSAVQEEPEQQRSLKEEEAPPRSPPSETFTRESRGFNVLKQLLLSDNCLKELSQQPRGAPSPSVLQANGKANGSILSQPAHNHSFLHLPSWHPHGSLNSGLPSNLRPLPTPPASNSPIGTHWGRHPSPWPVAQKRDPPTLVKQEPESPVRWSSQENEEEEGCDSNPDSPRLSRSNPILYYMLQKGSIQLRKDVRDQAEGTQSVVRVKEEPISDMHAYEHSLSSTPQSPPHNDKHSHESQGLSQSSD</sequence>
<dbReference type="Pfam" id="PF15688">
    <property type="entry name" value="NRIP1_repr_2"/>
    <property type="match status" value="1"/>
</dbReference>
<feature type="compositionally biased region" description="Basic and acidic residues" evidence="1">
    <location>
        <begin position="509"/>
        <end position="520"/>
    </location>
</feature>
<feature type="region of interest" description="Disordered" evidence="1">
    <location>
        <begin position="470"/>
        <end position="525"/>
    </location>
</feature>
<feature type="compositionally biased region" description="Polar residues" evidence="1">
    <location>
        <begin position="1164"/>
        <end position="1178"/>
    </location>
</feature>
<feature type="compositionally biased region" description="Polar residues" evidence="1">
    <location>
        <begin position="1003"/>
        <end position="1013"/>
    </location>
</feature>
<dbReference type="GO" id="GO:0005102">
    <property type="term" value="F:signaling receptor binding"/>
    <property type="evidence" value="ECO:0007669"/>
    <property type="project" value="InterPro"/>
</dbReference>
<dbReference type="InterPro" id="IPR031406">
    <property type="entry name" value="NRIP1_RD2"/>
</dbReference>
<feature type="compositionally biased region" description="Low complexity" evidence="1">
    <location>
        <begin position="613"/>
        <end position="630"/>
    </location>
</feature>
<evidence type="ECO:0000313" key="5">
    <source>
        <dbReference type="EMBL" id="CAK6968472.1"/>
    </source>
</evidence>
<feature type="region of interest" description="Disordered" evidence="1">
    <location>
        <begin position="1154"/>
        <end position="1178"/>
    </location>
</feature>
<feature type="compositionally biased region" description="Low complexity" evidence="1">
    <location>
        <begin position="344"/>
        <end position="361"/>
    </location>
</feature>
<feature type="region of interest" description="Disordered" evidence="1">
    <location>
        <begin position="544"/>
        <end position="630"/>
    </location>
</feature>
<evidence type="ECO:0000259" key="3">
    <source>
        <dbReference type="Pfam" id="PF15688"/>
    </source>
</evidence>
<feature type="compositionally biased region" description="Basic and acidic residues" evidence="1">
    <location>
        <begin position="709"/>
        <end position="721"/>
    </location>
</feature>
<organism evidence="5 6">
    <name type="scientific">Scomber scombrus</name>
    <name type="common">Atlantic mackerel</name>
    <name type="synonym">Scomber vernalis</name>
    <dbReference type="NCBI Taxonomy" id="13677"/>
    <lineage>
        <taxon>Eukaryota</taxon>
        <taxon>Metazoa</taxon>
        <taxon>Chordata</taxon>
        <taxon>Craniata</taxon>
        <taxon>Vertebrata</taxon>
        <taxon>Euteleostomi</taxon>
        <taxon>Actinopterygii</taxon>
        <taxon>Neopterygii</taxon>
        <taxon>Teleostei</taxon>
        <taxon>Neoteleostei</taxon>
        <taxon>Acanthomorphata</taxon>
        <taxon>Pelagiaria</taxon>
        <taxon>Scombriformes</taxon>
        <taxon>Scombridae</taxon>
        <taxon>Scomber</taxon>
    </lineage>
</organism>
<feature type="region of interest" description="Disordered" evidence="1">
    <location>
        <begin position="695"/>
        <end position="721"/>
    </location>
</feature>
<dbReference type="GO" id="GO:0006357">
    <property type="term" value="P:regulation of transcription by RNA polymerase II"/>
    <property type="evidence" value="ECO:0007669"/>
    <property type="project" value="InterPro"/>
</dbReference>
<dbReference type="PANTHER" id="PTHR15088">
    <property type="entry name" value="NUCLEAR FACTOR RIP140"/>
    <property type="match status" value="1"/>
</dbReference>
<keyword evidence="5" id="KW-0675">Receptor</keyword>
<feature type="compositionally biased region" description="Basic and acidic residues" evidence="1">
    <location>
        <begin position="1306"/>
        <end position="1319"/>
    </location>
</feature>
<dbReference type="GO" id="GO:0003712">
    <property type="term" value="F:transcription coregulator activity"/>
    <property type="evidence" value="ECO:0007669"/>
    <property type="project" value="InterPro"/>
</dbReference>
<feature type="domain" description="Nuclear receptor-interacting protein 1 repression" evidence="2">
    <location>
        <begin position="156"/>
        <end position="460"/>
    </location>
</feature>